<name>A0ACC0WEV8_9STRA</name>
<sequence>MNNGGNLKDSCWRLKIYTVLGGRNDGFVLSPDQVTVQSRAITQKQVLTRLRSRSASVNALKLPILKLSRKIKPYANCAPCFVTRASTAQVLLGVKPTGCALLHGVHGSGKSTLLHALVDEVQNSLKFANFTTTAEGRNLRIVALYELLNFGSGFRKNLHKYVERGAHDTIVFGLIGMYISVPKLDAQFLQHLSIDLVASYFVISLEQDEGFHQAFTWQNR</sequence>
<evidence type="ECO:0000313" key="1">
    <source>
        <dbReference type="EMBL" id="KAI9916591.1"/>
    </source>
</evidence>
<comment type="caution">
    <text evidence="1">The sequence shown here is derived from an EMBL/GenBank/DDBJ whole genome shotgun (WGS) entry which is preliminary data.</text>
</comment>
<accession>A0ACC0WEV8</accession>
<reference evidence="1 2" key="1">
    <citation type="journal article" date="2022" name="bioRxiv">
        <title>The genome of the oomycete Peronosclerospora sorghi, a cosmopolitan pathogen of maize and sorghum, is inflated with dispersed pseudogenes.</title>
        <authorList>
            <person name="Fletcher K."/>
            <person name="Martin F."/>
            <person name="Isakeit T."/>
            <person name="Cavanaugh K."/>
            <person name="Magill C."/>
            <person name="Michelmore R."/>
        </authorList>
    </citation>
    <scope>NUCLEOTIDE SEQUENCE [LARGE SCALE GENOMIC DNA]</scope>
    <source>
        <strain evidence="1">P6</strain>
    </source>
</reference>
<proteinExistence type="predicted"/>
<evidence type="ECO:0000313" key="2">
    <source>
        <dbReference type="Proteomes" id="UP001163321"/>
    </source>
</evidence>
<dbReference type="EMBL" id="CM047581">
    <property type="protein sequence ID" value="KAI9916591.1"/>
    <property type="molecule type" value="Genomic_DNA"/>
</dbReference>
<gene>
    <name evidence="1" type="ORF">PsorP6_018205</name>
</gene>
<organism evidence="1 2">
    <name type="scientific">Peronosclerospora sorghi</name>
    <dbReference type="NCBI Taxonomy" id="230839"/>
    <lineage>
        <taxon>Eukaryota</taxon>
        <taxon>Sar</taxon>
        <taxon>Stramenopiles</taxon>
        <taxon>Oomycota</taxon>
        <taxon>Peronosporomycetes</taxon>
        <taxon>Peronosporales</taxon>
        <taxon>Peronosporaceae</taxon>
        <taxon>Peronosclerospora</taxon>
    </lineage>
</organism>
<protein>
    <submittedName>
        <fullName evidence="1">Uncharacterized protein</fullName>
    </submittedName>
</protein>
<keyword evidence="2" id="KW-1185">Reference proteome</keyword>
<dbReference type="Proteomes" id="UP001163321">
    <property type="component" value="Chromosome 2"/>
</dbReference>